<dbReference type="AlphaFoldDB" id="A0A7W6EXK0"/>
<protein>
    <submittedName>
        <fullName evidence="6">LysR family glycine cleavage system transcriptional activator</fullName>
    </submittedName>
</protein>
<dbReference type="InterPro" id="IPR036388">
    <property type="entry name" value="WH-like_DNA-bd_sf"/>
</dbReference>
<dbReference type="SUPFAM" id="SSF46785">
    <property type="entry name" value="Winged helix' DNA-binding domain"/>
    <property type="match status" value="1"/>
</dbReference>
<feature type="domain" description="HTH lysR-type" evidence="5">
    <location>
        <begin position="44"/>
        <end position="101"/>
    </location>
</feature>
<dbReference type="Pfam" id="PF00126">
    <property type="entry name" value="HTH_1"/>
    <property type="match status" value="1"/>
</dbReference>
<dbReference type="InterPro" id="IPR005119">
    <property type="entry name" value="LysR_subst-bd"/>
</dbReference>
<dbReference type="Gene3D" id="3.40.190.10">
    <property type="entry name" value="Periplasmic binding protein-like II"/>
    <property type="match status" value="2"/>
</dbReference>
<dbReference type="Pfam" id="PF03466">
    <property type="entry name" value="LysR_substrate"/>
    <property type="match status" value="1"/>
</dbReference>
<evidence type="ECO:0000256" key="1">
    <source>
        <dbReference type="ARBA" id="ARBA00009437"/>
    </source>
</evidence>
<keyword evidence="2" id="KW-0805">Transcription regulation</keyword>
<evidence type="ECO:0000256" key="3">
    <source>
        <dbReference type="ARBA" id="ARBA00023125"/>
    </source>
</evidence>
<evidence type="ECO:0000256" key="2">
    <source>
        <dbReference type="ARBA" id="ARBA00023015"/>
    </source>
</evidence>
<dbReference type="InterPro" id="IPR036390">
    <property type="entry name" value="WH_DNA-bd_sf"/>
</dbReference>
<reference evidence="6 7" key="1">
    <citation type="submission" date="2020-08" db="EMBL/GenBank/DDBJ databases">
        <title>Genomic Encyclopedia of Type Strains, Phase IV (KMG-IV): sequencing the most valuable type-strain genomes for metagenomic binning, comparative biology and taxonomic classification.</title>
        <authorList>
            <person name="Goeker M."/>
        </authorList>
    </citation>
    <scope>NUCLEOTIDE SEQUENCE [LARGE SCALE GENOMIC DNA]</scope>
    <source>
        <strain evidence="6 7">DSM 14552</strain>
    </source>
</reference>
<dbReference type="PANTHER" id="PTHR30537">
    <property type="entry name" value="HTH-TYPE TRANSCRIPTIONAL REGULATOR"/>
    <property type="match status" value="1"/>
</dbReference>
<dbReference type="Gene3D" id="1.10.10.10">
    <property type="entry name" value="Winged helix-like DNA-binding domain superfamily/Winged helix DNA-binding domain"/>
    <property type="match status" value="1"/>
</dbReference>
<dbReference type="EMBL" id="JACICY010000010">
    <property type="protein sequence ID" value="MBB3862160.1"/>
    <property type="molecule type" value="Genomic_DNA"/>
</dbReference>
<keyword evidence="3" id="KW-0238">DNA-binding</keyword>
<proteinExistence type="inferred from homology"/>
<dbReference type="GO" id="GO:0043565">
    <property type="term" value="F:sequence-specific DNA binding"/>
    <property type="evidence" value="ECO:0007669"/>
    <property type="project" value="TreeGrafter"/>
</dbReference>
<dbReference type="PANTHER" id="PTHR30537:SF74">
    <property type="entry name" value="HTH-TYPE TRANSCRIPTIONAL REGULATOR TRPI"/>
    <property type="match status" value="1"/>
</dbReference>
<accession>A0A7W6EXK0</accession>
<sequence length="340" mass="38074">MPSFLWSREGIGNRNLVNDRCENVDAHVAWLFLIGRTAMPDRLPSFRGIEAFLAAAEALNLRLVATNLNISVSAVSRRIMALEEEVGAQLFVRGSRKLALTPAGARYRDHLLPSMEIVRQATKAIAMDNDELKILSLPSFLASWLSPRLAGFTSQFPDVTLEFSTLRKRRVGHPDIVIEPRFVDDDSAEIEKLFSWISTPVCTESVVHQLALVAPEDLLRARLIDLSAPISSWDIWFAKAGLSDKTGVTWLRFDSFMLMMAAVRHGQGVGTASLYQQVGDSDLVAPFEIASRPPGGIYIQKPQGYERRIVRFFRQWLMEEVARCRLAIPAWAKTTSGVEY</sequence>
<evidence type="ECO:0000256" key="4">
    <source>
        <dbReference type="ARBA" id="ARBA00023163"/>
    </source>
</evidence>
<keyword evidence="4" id="KW-0804">Transcription</keyword>
<organism evidence="6 7">
    <name type="scientific">Novosphingobium hassiacum</name>
    <dbReference type="NCBI Taxonomy" id="173676"/>
    <lineage>
        <taxon>Bacteria</taxon>
        <taxon>Pseudomonadati</taxon>
        <taxon>Pseudomonadota</taxon>
        <taxon>Alphaproteobacteria</taxon>
        <taxon>Sphingomonadales</taxon>
        <taxon>Sphingomonadaceae</taxon>
        <taxon>Novosphingobium</taxon>
    </lineage>
</organism>
<evidence type="ECO:0000313" key="6">
    <source>
        <dbReference type="EMBL" id="MBB3862160.1"/>
    </source>
</evidence>
<name>A0A7W6EXK0_9SPHN</name>
<evidence type="ECO:0000259" key="5">
    <source>
        <dbReference type="PROSITE" id="PS50931"/>
    </source>
</evidence>
<dbReference type="GO" id="GO:0003700">
    <property type="term" value="F:DNA-binding transcription factor activity"/>
    <property type="evidence" value="ECO:0007669"/>
    <property type="project" value="InterPro"/>
</dbReference>
<dbReference type="Proteomes" id="UP000562395">
    <property type="component" value="Unassembled WGS sequence"/>
</dbReference>
<dbReference type="SUPFAM" id="SSF53850">
    <property type="entry name" value="Periplasmic binding protein-like II"/>
    <property type="match status" value="1"/>
</dbReference>
<comment type="similarity">
    <text evidence="1">Belongs to the LysR transcriptional regulatory family.</text>
</comment>
<evidence type="ECO:0000313" key="7">
    <source>
        <dbReference type="Proteomes" id="UP000562395"/>
    </source>
</evidence>
<dbReference type="InterPro" id="IPR000847">
    <property type="entry name" value="LysR_HTH_N"/>
</dbReference>
<dbReference type="PROSITE" id="PS50931">
    <property type="entry name" value="HTH_LYSR"/>
    <property type="match status" value="1"/>
</dbReference>
<dbReference type="InterPro" id="IPR058163">
    <property type="entry name" value="LysR-type_TF_proteobact-type"/>
</dbReference>
<gene>
    <name evidence="6" type="ORF">GGQ88_003458</name>
</gene>
<comment type="caution">
    <text evidence="6">The sequence shown here is derived from an EMBL/GenBank/DDBJ whole genome shotgun (WGS) entry which is preliminary data.</text>
</comment>
<dbReference type="GO" id="GO:0006351">
    <property type="term" value="P:DNA-templated transcription"/>
    <property type="evidence" value="ECO:0007669"/>
    <property type="project" value="TreeGrafter"/>
</dbReference>
<keyword evidence="7" id="KW-1185">Reference proteome</keyword>